<feature type="compositionally biased region" description="Basic and acidic residues" evidence="1">
    <location>
        <begin position="469"/>
        <end position="481"/>
    </location>
</feature>
<proteinExistence type="predicted"/>
<evidence type="ECO:0000259" key="2">
    <source>
        <dbReference type="Pfam" id="PF16501"/>
    </source>
</evidence>
<evidence type="ECO:0000313" key="4">
    <source>
        <dbReference type="Proteomes" id="UP001642464"/>
    </source>
</evidence>
<feature type="compositionally biased region" description="Basic and acidic residues" evidence="1">
    <location>
        <begin position="419"/>
        <end position="444"/>
    </location>
</feature>
<feature type="compositionally biased region" description="Polar residues" evidence="1">
    <location>
        <begin position="112"/>
        <end position="122"/>
    </location>
</feature>
<comment type="caution">
    <text evidence="3">The sequence shown here is derived from an EMBL/GenBank/DDBJ whole genome shotgun (WGS) entry which is preliminary data.</text>
</comment>
<feature type="compositionally biased region" description="Polar residues" evidence="1">
    <location>
        <begin position="712"/>
        <end position="723"/>
    </location>
</feature>
<sequence>MKKAEDALMCLKDGKEGPVSRGAKGRESKASARPTSARVSASTETLAQTSPARGVAGSSGDRFLTREATSARRKESFASASSKRRGEASAPSTQPTPNSPPRKKQEDKEASSPPTVQPQVNLASVGPGAPLFAPPPGLERQSEEILAPPGLGPPPGLGGPMLGFSDLFASIRRRDFAEAYGGFETDTTSFDEEVELLRCEKDLVEAAVELGTTTSAEDDLLTTDADVDDEEDGLVSIAKFRPLLHRPSVANAVIEEEDEEDASENDPVPGSFEADSTQVRSRLWAQSLLRLRRSIDEIYLLCEFESDEGLTEQVQKILKQAGQDFGSLLKQLDNQQEYALMQGEYPFKTGVAWTTRPCKGGESMAEHIEKVQGSPVSATRVNAKETKRTSSREGRRRGAWLEEFEGDSLSDVTQLSTSLEERPDAKEDQSLGRDQGEKGNKDRSSQLYFMVQSTLENVHKRLGSSSKPSPEEVQQRHEARQRQAQARRAVQDEERQLQLRQAESRATAARERRQEQEMRRQRDLLEKMTRARRQYQDQLRVICQRAHKENRKAHEVAFLAKEALKSECEALKKKQENARVSRKLLREQMQQKLIESAARVAKVSEKRKQQLETWQEKVQQELEEKERLASERRRERMNSIKLKSQGHETRSEIVQRKRRELQEVDERTTQEFLRFRNKNIGKMALDCDGLPEAVREDLDAQTTKPRRKAATPTPTRGGRSSDSPLACSEPAIVETVDFEEDTSPRQVPKFSAKRAALRQELMAVALSDEEALRMACESDLRNATQNAAQRAKINKLAGDLAKLLKTTAACSEDAHPGFLNLEKTEAVLSEFCKVLTQVQREADLALILKLNCARMVVDICCYIKDSIRCLELSGDKAPLVAWKLNCNVMLCALKWLGLLCKSRLARLVLLLTGRVVLLADVATAYLEMHFADALKPQELEGGPVLFLPQLLHVLALHMKQAPPEGAPRELQGTLAAYLLLGLAEKLRELFRRAEIRGLNCFEGASPLPLLLLRAMCFLGTLVCAYRAPKADDTHKQVLEMFHDTELFGVVGILVSILLSEGRREKGAKLPQTVISLCVQAVRICNSIARIDLVTVQKTLGASRQQEFYHLLVSLLDYCVARLPASMAKPTGQAEESDLLHEAVVLLGFYCLQEPENQSILCYGEGQALLTRLAALPLHYFMDERGKAILFPTILASCFKSEQNLAVLRSEMNLSLVCTFLAAQMAQGEEVPPATPEGLPAFTCRFPPELWKEALAFFDGTSEAEAEADSAKATEA</sequence>
<evidence type="ECO:0000256" key="1">
    <source>
        <dbReference type="SAM" id="MobiDB-lite"/>
    </source>
</evidence>
<feature type="compositionally biased region" description="Basic and acidic residues" evidence="1">
    <location>
        <begin position="63"/>
        <end position="76"/>
    </location>
</feature>
<keyword evidence="4" id="KW-1185">Reference proteome</keyword>
<dbReference type="Proteomes" id="UP001642464">
    <property type="component" value="Unassembled WGS sequence"/>
</dbReference>
<feature type="compositionally biased region" description="Basic and acidic residues" evidence="1">
    <location>
        <begin position="508"/>
        <end position="521"/>
    </location>
</feature>
<gene>
    <name evidence="3" type="ORF">SCF082_LOCUS40593</name>
</gene>
<feature type="compositionally biased region" description="Basic and acidic residues" evidence="1">
    <location>
        <begin position="382"/>
        <end position="393"/>
    </location>
</feature>
<feature type="compositionally biased region" description="Basic and acidic residues" evidence="1">
    <location>
        <begin position="1"/>
        <end position="30"/>
    </location>
</feature>
<feature type="domain" description="S phase cyclin A-associated protein in the endoplasmic reticulum N-terminal" evidence="2">
    <location>
        <begin position="276"/>
        <end position="362"/>
    </location>
</feature>
<dbReference type="InterPro" id="IPR032446">
    <property type="entry name" value="SCAPER_N"/>
</dbReference>
<organism evidence="3 4">
    <name type="scientific">Durusdinium trenchii</name>
    <dbReference type="NCBI Taxonomy" id="1381693"/>
    <lineage>
        <taxon>Eukaryota</taxon>
        <taxon>Sar</taxon>
        <taxon>Alveolata</taxon>
        <taxon>Dinophyceae</taxon>
        <taxon>Suessiales</taxon>
        <taxon>Symbiodiniaceae</taxon>
        <taxon>Durusdinium</taxon>
    </lineage>
</organism>
<name>A0ABP0QBU3_9DINO</name>
<feature type="region of interest" description="Disordered" evidence="1">
    <location>
        <begin position="369"/>
        <end position="446"/>
    </location>
</feature>
<feature type="region of interest" description="Disordered" evidence="1">
    <location>
        <begin position="697"/>
        <end position="726"/>
    </location>
</feature>
<evidence type="ECO:0000313" key="3">
    <source>
        <dbReference type="EMBL" id="CAK9085727.1"/>
    </source>
</evidence>
<feature type="region of interest" description="Disordered" evidence="1">
    <location>
        <begin position="460"/>
        <end position="521"/>
    </location>
</feature>
<feature type="compositionally biased region" description="Polar residues" evidence="1">
    <location>
        <begin position="33"/>
        <end position="51"/>
    </location>
</feature>
<feature type="region of interest" description="Disordered" evidence="1">
    <location>
        <begin position="1"/>
        <end position="158"/>
    </location>
</feature>
<protein>
    <submittedName>
        <fullName evidence="3">S phase cyclin A-associated protein in the endoplasmic reticulum (S phase cyclin A-associated protein in the ER) (Zinc finger protein 291)</fullName>
    </submittedName>
</protein>
<dbReference type="EMBL" id="CAXAMM010039340">
    <property type="protein sequence ID" value="CAK9085727.1"/>
    <property type="molecule type" value="Genomic_DNA"/>
</dbReference>
<feature type="region of interest" description="Disordered" evidence="1">
    <location>
        <begin position="255"/>
        <end position="276"/>
    </location>
</feature>
<accession>A0ABP0QBU3</accession>
<dbReference type="PANTHER" id="PTHR31434:SF2">
    <property type="entry name" value="S PHASE CYCLIN A-ASSOCIATED PROTEIN IN THE ENDOPLASMIC RETICULUM"/>
    <property type="match status" value="1"/>
</dbReference>
<dbReference type="Pfam" id="PF16501">
    <property type="entry name" value="SCAPER_N"/>
    <property type="match status" value="1"/>
</dbReference>
<reference evidence="3 4" key="1">
    <citation type="submission" date="2024-02" db="EMBL/GenBank/DDBJ databases">
        <authorList>
            <person name="Chen Y."/>
            <person name="Shah S."/>
            <person name="Dougan E. K."/>
            <person name="Thang M."/>
            <person name="Chan C."/>
        </authorList>
    </citation>
    <scope>NUCLEOTIDE SEQUENCE [LARGE SCALE GENOMIC DNA]</scope>
</reference>
<feature type="compositionally biased region" description="Acidic residues" evidence="1">
    <location>
        <begin position="255"/>
        <end position="264"/>
    </location>
</feature>
<dbReference type="PANTHER" id="PTHR31434">
    <property type="entry name" value="S PHASE CYCLIN A-ASSOCIATED PROTEIN IN THE ENDOPLASMIC RETICULUM"/>
    <property type="match status" value="1"/>
</dbReference>